<accession>A0A9N8WDJ2</accession>
<dbReference type="Pfam" id="PF00097">
    <property type="entry name" value="zf-C3HC4"/>
    <property type="match status" value="1"/>
</dbReference>
<evidence type="ECO:0000259" key="6">
    <source>
        <dbReference type="PROSITE" id="PS51382"/>
    </source>
</evidence>
<feature type="domain" description="RING-type" evidence="5">
    <location>
        <begin position="283"/>
        <end position="307"/>
    </location>
</feature>
<dbReference type="InterPro" id="IPR018957">
    <property type="entry name" value="Znf_C3HC4_RING-type"/>
</dbReference>
<gene>
    <name evidence="7" type="ORF">DEBURN_LOCUS3648</name>
</gene>
<name>A0A9N8WDJ2_9GLOM</name>
<evidence type="ECO:0000256" key="3">
    <source>
        <dbReference type="ARBA" id="ARBA00022833"/>
    </source>
</evidence>
<feature type="domain" description="SPX" evidence="6">
    <location>
        <begin position="1"/>
        <end position="287"/>
    </location>
</feature>
<keyword evidence="3" id="KW-0862">Zinc</keyword>
<reference evidence="7" key="1">
    <citation type="submission" date="2021-06" db="EMBL/GenBank/DDBJ databases">
        <authorList>
            <person name="Kallberg Y."/>
            <person name="Tangrot J."/>
            <person name="Rosling A."/>
        </authorList>
    </citation>
    <scope>NUCLEOTIDE SEQUENCE</scope>
    <source>
        <strain evidence="7">AZ414A</strain>
    </source>
</reference>
<keyword evidence="8" id="KW-1185">Reference proteome</keyword>
<sequence>TLNHDIYEIPSEWRPFLIQYKHLKKIIHKIEHDLSEIGMPQEIEKTKFKAVYGFKLEYSFKDDNNHVRICINVDFEGGERDHKWTPPKVQLSTFIHPTESSLSKCENDPISLCSYISDDSQCYDAKVVDFDDFMEHLPSHNDESVIRIEEVLENLKKTLCVEREFFDNLLKEISQLNHLQQINQEQFSNEFKKLRTLLIDTTSPYKKDLYVWREIFKKYILAEIFIGNIEIDRKERGWELAQKKLNKFNEELNILKLSNKLKEPSSKTILEEFLKWKPIRLCCGHVFCIQCLISAGRKGIKNCPICRAENAIFNADSSNLDVSLMNFLKLYFPSETKQKQNENDRERAIQDIQILTGRIYH</sequence>
<evidence type="ECO:0000313" key="7">
    <source>
        <dbReference type="EMBL" id="CAG8480785.1"/>
    </source>
</evidence>
<dbReference type="InterPro" id="IPR013083">
    <property type="entry name" value="Znf_RING/FYVE/PHD"/>
</dbReference>
<dbReference type="Pfam" id="PF03105">
    <property type="entry name" value="SPX"/>
    <property type="match status" value="1"/>
</dbReference>
<protein>
    <submittedName>
        <fullName evidence="7">2194_t:CDS:1</fullName>
    </submittedName>
</protein>
<proteinExistence type="predicted"/>
<dbReference type="PROSITE" id="PS51382">
    <property type="entry name" value="SPX"/>
    <property type="match status" value="1"/>
</dbReference>
<evidence type="ECO:0000256" key="1">
    <source>
        <dbReference type="ARBA" id="ARBA00022723"/>
    </source>
</evidence>
<keyword evidence="1" id="KW-0479">Metal-binding</keyword>
<dbReference type="PANTHER" id="PTHR23327:SF51">
    <property type="entry name" value="TRANSCRIPTIONAL REGULATOR OF YEAST FORM ADHERENCE 3"/>
    <property type="match status" value="1"/>
</dbReference>
<dbReference type="AlphaFoldDB" id="A0A9N8WDJ2"/>
<evidence type="ECO:0000256" key="2">
    <source>
        <dbReference type="ARBA" id="ARBA00022771"/>
    </source>
</evidence>
<dbReference type="SUPFAM" id="SSF57850">
    <property type="entry name" value="RING/U-box"/>
    <property type="match status" value="1"/>
</dbReference>
<dbReference type="Proteomes" id="UP000789706">
    <property type="component" value="Unassembled WGS sequence"/>
</dbReference>
<dbReference type="InterPro" id="IPR004331">
    <property type="entry name" value="SPX_dom"/>
</dbReference>
<keyword evidence="2 4" id="KW-0863">Zinc-finger</keyword>
<dbReference type="PROSITE" id="PS00518">
    <property type="entry name" value="ZF_RING_1"/>
    <property type="match status" value="1"/>
</dbReference>
<evidence type="ECO:0000256" key="4">
    <source>
        <dbReference type="PROSITE-ProRule" id="PRU00175"/>
    </source>
</evidence>
<dbReference type="InterPro" id="IPR001841">
    <property type="entry name" value="Znf_RING"/>
</dbReference>
<dbReference type="Gene3D" id="3.30.40.10">
    <property type="entry name" value="Zinc/RING finger domain, C3HC4 (zinc finger)"/>
    <property type="match status" value="1"/>
</dbReference>
<dbReference type="GO" id="GO:0008270">
    <property type="term" value="F:zinc ion binding"/>
    <property type="evidence" value="ECO:0007669"/>
    <property type="project" value="UniProtKB-KW"/>
</dbReference>
<dbReference type="InterPro" id="IPR017907">
    <property type="entry name" value="Znf_RING_CS"/>
</dbReference>
<comment type="caution">
    <text evidence="7">The sequence shown here is derived from an EMBL/GenBank/DDBJ whole genome shotgun (WGS) entry which is preliminary data.</text>
</comment>
<organism evidence="7 8">
    <name type="scientific">Diversispora eburnea</name>
    <dbReference type="NCBI Taxonomy" id="1213867"/>
    <lineage>
        <taxon>Eukaryota</taxon>
        <taxon>Fungi</taxon>
        <taxon>Fungi incertae sedis</taxon>
        <taxon>Mucoromycota</taxon>
        <taxon>Glomeromycotina</taxon>
        <taxon>Glomeromycetes</taxon>
        <taxon>Diversisporales</taxon>
        <taxon>Diversisporaceae</taxon>
        <taxon>Diversispora</taxon>
    </lineage>
</organism>
<dbReference type="PROSITE" id="PS50089">
    <property type="entry name" value="ZF_RING_2"/>
    <property type="match status" value="1"/>
</dbReference>
<evidence type="ECO:0000313" key="8">
    <source>
        <dbReference type="Proteomes" id="UP000789706"/>
    </source>
</evidence>
<feature type="non-terminal residue" evidence="7">
    <location>
        <position position="361"/>
    </location>
</feature>
<dbReference type="EMBL" id="CAJVPK010000238">
    <property type="protein sequence ID" value="CAG8480785.1"/>
    <property type="molecule type" value="Genomic_DNA"/>
</dbReference>
<dbReference type="OrthoDB" id="5588846at2759"/>
<evidence type="ECO:0000259" key="5">
    <source>
        <dbReference type="PROSITE" id="PS50089"/>
    </source>
</evidence>
<dbReference type="PANTHER" id="PTHR23327">
    <property type="entry name" value="RING FINGER PROTEIN 127"/>
    <property type="match status" value="1"/>
</dbReference>